<reference evidence="4" key="1">
    <citation type="journal article" date="2020" name="Nat. Commun.">
        <title>Large-scale genome sequencing of mycorrhizal fungi provides insights into the early evolution of symbiotic traits.</title>
        <authorList>
            <person name="Miyauchi S."/>
            <person name="Kiss E."/>
            <person name="Kuo A."/>
            <person name="Drula E."/>
            <person name="Kohler A."/>
            <person name="Sanchez-Garcia M."/>
            <person name="Morin E."/>
            <person name="Andreopoulos B."/>
            <person name="Barry K.W."/>
            <person name="Bonito G."/>
            <person name="Buee M."/>
            <person name="Carver A."/>
            <person name="Chen C."/>
            <person name="Cichocki N."/>
            <person name="Clum A."/>
            <person name="Culley D."/>
            <person name="Crous P.W."/>
            <person name="Fauchery L."/>
            <person name="Girlanda M."/>
            <person name="Hayes R.D."/>
            <person name="Keri Z."/>
            <person name="LaButti K."/>
            <person name="Lipzen A."/>
            <person name="Lombard V."/>
            <person name="Magnuson J."/>
            <person name="Maillard F."/>
            <person name="Murat C."/>
            <person name="Nolan M."/>
            <person name="Ohm R.A."/>
            <person name="Pangilinan J."/>
            <person name="Pereira M.F."/>
            <person name="Perotto S."/>
            <person name="Peter M."/>
            <person name="Pfister S."/>
            <person name="Riley R."/>
            <person name="Sitrit Y."/>
            <person name="Stielow J.B."/>
            <person name="Szollosi G."/>
            <person name="Zifcakova L."/>
            <person name="Stursova M."/>
            <person name="Spatafora J.W."/>
            <person name="Tedersoo L."/>
            <person name="Vaario L.M."/>
            <person name="Yamada A."/>
            <person name="Yan M."/>
            <person name="Wang P."/>
            <person name="Xu J."/>
            <person name="Bruns T."/>
            <person name="Baldrian P."/>
            <person name="Vilgalys R."/>
            <person name="Dunand C."/>
            <person name="Henrissat B."/>
            <person name="Grigoriev I.V."/>
            <person name="Hibbett D."/>
            <person name="Nagy L.G."/>
            <person name="Martin F.M."/>
        </authorList>
    </citation>
    <scope>NUCLEOTIDE SEQUENCE</scope>
    <source>
        <strain evidence="4">UP504</strain>
    </source>
</reference>
<protein>
    <submittedName>
        <fullName evidence="4">Uncharacterized protein</fullName>
    </submittedName>
</protein>
<feature type="domain" description="VPS9" evidence="3">
    <location>
        <begin position="215"/>
        <end position="353"/>
    </location>
</feature>
<dbReference type="SUPFAM" id="SSF46934">
    <property type="entry name" value="UBA-like"/>
    <property type="match status" value="1"/>
</dbReference>
<dbReference type="InterPro" id="IPR037191">
    <property type="entry name" value="VPS9_dom_sf"/>
</dbReference>
<dbReference type="InterPro" id="IPR045046">
    <property type="entry name" value="Vps9-like"/>
</dbReference>
<keyword evidence="5" id="KW-1185">Reference proteome</keyword>
<feature type="region of interest" description="Disordered" evidence="1">
    <location>
        <begin position="68"/>
        <end position="105"/>
    </location>
</feature>
<dbReference type="InterPro" id="IPR003892">
    <property type="entry name" value="CUE"/>
</dbReference>
<dbReference type="PROSITE" id="PS51140">
    <property type="entry name" value="CUE"/>
    <property type="match status" value="1"/>
</dbReference>
<dbReference type="GO" id="GO:0031267">
    <property type="term" value="F:small GTPase binding"/>
    <property type="evidence" value="ECO:0007669"/>
    <property type="project" value="TreeGrafter"/>
</dbReference>
<dbReference type="Gene3D" id="1.10.8.10">
    <property type="entry name" value="DNA helicase RuvA subunit, C-terminal domain"/>
    <property type="match status" value="1"/>
</dbReference>
<accession>A0A9P6DRY6</accession>
<feature type="region of interest" description="Disordered" evidence="1">
    <location>
        <begin position="1"/>
        <end position="21"/>
    </location>
</feature>
<dbReference type="SUPFAM" id="SSF109993">
    <property type="entry name" value="VPS9 domain"/>
    <property type="match status" value="1"/>
</dbReference>
<comment type="caution">
    <text evidence="4">The sequence shown here is derived from an EMBL/GenBank/DDBJ whole genome shotgun (WGS) entry which is preliminary data.</text>
</comment>
<dbReference type="GO" id="GO:0043130">
    <property type="term" value="F:ubiquitin binding"/>
    <property type="evidence" value="ECO:0007669"/>
    <property type="project" value="InterPro"/>
</dbReference>
<evidence type="ECO:0000256" key="1">
    <source>
        <dbReference type="SAM" id="MobiDB-lite"/>
    </source>
</evidence>
<dbReference type="CDD" id="cd14279">
    <property type="entry name" value="CUE"/>
    <property type="match status" value="1"/>
</dbReference>
<gene>
    <name evidence="4" type="ORF">BS47DRAFT_1382842</name>
</gene>
<dbReference type="Proteomes" id="UP000886523">
    <property type="component" value="Unassembled WGS sequence"/>
</dbReference>
<dbReference type="SMART" id="SM00167">
    <property type="entry name" value="VPS9"/>
    <property type="match status" value="1"/>
</dbReference>
<dbReference type="Pfam" id="PF02845">
    <property type="entry name" value="CUE"/>
    <property type="match status" value="1"/>
</dbReference>
<dbReference type="GO" id="GO:0005829">
    <property type="term" value="C:cytosol"/>
    <property type="evidence" value="ECO:0007669"/>
    <property type="project" value="TreeGrafter"/>
</dbReference>
<feature type="domain" description="CUE" evidence="2">
    <location>
        <begin position="544"/>
        <end position="587"/>
    </location>
</feature>
<dbReference type="GO" id="GO:0016192">
    <property type="term" value="P:vesicle-mediated transport"/>
    <property type="evidence" value="ECO:0007669"/>
    <property type="project" value="InterPro"/>
</dbReference>
<dbReference type="Pfam" id="PF02204">
    <property type="entry name" value="VPS9"/>
    <property type="match status" value="1"/>
</dbReference>
<proteinExistence type="predicted"/>
<dbReference type="InterPro" id="IPR009060">
    <property type="entry name" value="UBA-like_sf"/>
</dbReference>
<dbReference type="GO" id="GO:0005085">
    <property type="term" value="F:guanyl-nucleotide exchange factor activity"/>
    <property type="evidence" value="ECO:0007669"/>
    <property type="project" value="InterPro"/>
</dbReference>
<dbReference type="InterPro" id="IPR003123">
    <property type="entry name" value="VPS9"/>
</dbReference>
<organism evidence="4 5">
    <name type="scientific">Hydnum rufescens UP504</name>
    <dbReference type="NCBI Taxonomy" id="1448309"/>
    <lineage>
        <taxon>Eukaryota</taxon>
        <taxon>Fungi</taxon>
        <taxon>Dikarya</taxon>
        <taxon>Basidiomycota</taxon>
        <taxon>Agaricomycotina</taxon>
        <taxon>Agaricomycetes</taxon>
        <taxon>Cantharellales</taxon>
        <taxon>Hydnaceae</taxon>
        <taxon>Hydnum</taxon>
    </lineage>
</organism>
<evidence type="ECO:0000313" key="4">
    <source>
        <dbReference type="EMBL" id="KAF9512691.1"/>
    </source>
</evidence>
<dbReference type="PROSITE" id="PS51205">
    <property type="entry name" value="VPS9"/>
    <property type="match status" value="1"/>
</dbReference>
<dbReference type="Gene3D" id="1.20.1050.80">
    <property type="entry name" value="VPS9 domain"/>
    <property type="match status" value="1"/>
</dbReference>
<dbReference type="PANTHER" id="PTHR23101:SF25">
    <property type="entry name" value="GTPASE-ACTIVATING PROTEIN AND VPS9 DOMAIN-CONTAINING PROTEIN 1"/>
    <property type="match status" value="1"/>
</dbReference>
<evidence type="ECO:0000259" key="2">
    <source>
        <dbReference type="PROSITE" id="PS51140"/>
    </source>
</evidence>
<dbReference type="Gene3D" id="1.10.246.120">
    <property type="match status" value="1"/>
</dbReference>
<feature type="region of interest" description="Disordered" evidence="1">
    <location>
        <begin position="369"/>
        <end position="388"/>
    </location>
</feature>
<name>A0A9P6DRY6_9AGAM</name>
<dbReference type="EMBL" id="MU128983">
    <property type="protein sequence ID" value="KAF9512691.1"/>
    <property type="molecule type" value="Genomic_DNA"/>
</dbReference>
<evidence type="ECO:0000259" key="3">
    <source>
        <dbReference type="PROSITE" id="PS51205"/>
    </source>
</evidence>
<evidence type="ECO:0000313" key="5">
    <source>
        <dbReference type="Proteomes" id="UP000886523"/>
    </source>
</evidence>
<feature type="compositionally biased region" description="Low complexity" evidence="1">
    <location>
        <begin position="69"/>
        <end position="81"/>
    </location>
</feature>
<feature type="compositionally biased region" description="Pro residues" evidence="1">
    <location>
        <begin position="471"/>
        <end position="484"/>
    </location>
</feature>
<sequence>MSTDDSLLNPALNPWEKQDAPIDSPLFKASKILPSETDLPTDVWKGVTMKDTVPSPGIVPGIEIPEQDSVVASSSSPASPSKINPPINTRLTTPTSRSPSIAPHPTADEVPFDFQTFLDQMKTKGAEPVARYLRSFLTNFARRSFSVNDQIKLIHDFLDFIFIRMRESDVWKNASPQEFDNASEAMEKLVMNRLYDYTFTPEIDRSNRLVNTDDLERDHVLQQRIMLFGWVREQHLDIPVSEGSPGFISFAQQELRKINHYKAPRDKMICVLNCCKVIFGLIRHLHKQEGADAFVPILIFIVLKANPAHLLSNIEYINRFRRPEKLQSEAGYYLSSLMGAVSFIETMDHSSLSNISQEEFERRAILHLPASTAPSPPPSLTAGNGSSYVGDESARLLKFPSPSGDTSFAEDTRRFFQRTGETISKPMNLIGKIFTNALDGFEDSSQPSNQQDERRRQESPASAEYVYAAPIPTPYQPRIRPPPSSSRRDTPRLASPAFLQATRGSAGLTASPGTRTPDVGGSGRGSPMDFSAMQREIDRAHEVAASAARETLLSIFPGVESEVADLVLEATNGDLGLSIEKLLEMGISS</sequence>
<dbReference type="GO" id="GO:0030139">
    <property type="term" value="C:endocytic vesicle"/>
    <property type="evidence" value="ECO:0007669"/>
    <property type="project" value="TreeGrafter"/>
</dbReference>
<dbReference type="Pfam" id="PF18151">
    <property type="entry name" value="DUF5601"/>
    <property type="match status" value="1"/>
</dbReference>
<feature type="compositionally biased region" description="Low complexity" evidence="1">
    <location>
        <begin position="89"/>
        <end position="100"/>
    </location>
</feature>
<feature type="region of interest" description="Disordered" evidence="1">
    <location>
        <begin position="439"/>
        <end position="527"/>
    </location>
</feature>
<dbReference type="OrthoDB" id="300289at2759"/>
<dbReference type="AlphaFoldDB" id="A0A9P6DRY6"/>
<dbReference type="PANTHER" id="PTHR23101">
    <property type="entry name" value="RAB GDP/GTP EXCHANGE FACTOR"/>
    <property type="match status" value="1"/>
</dbReference>
<dbReference type="InterPro" id="IPR041545">
    <property type="entry name" value="DUF5601"/>
</dbReference>